<evidence type="ECO:0000313" key="2">
    <source>
        <dbReference type="EMBL" id="PNS08984.1"/>
    </source>
</evidence>
<protein>
    <recommendedName>
        <fullName evidence="4">Secreted protein</fullName>
    </recommendedName>
</protein>
<accession>A0A2K1Q1S8</accession>
<dbReference type="RefSeq" id="WP_103074096.1">
    <property type="nucleotide sequence ID" value="NZ_NPZB01000001.1"/>
</dbReference>
<dbReference type="AlphaFoldDB" id="A0A2K1Q1S8"/>
<keyword evidence="1" id="KW-0732">Signal</keyword>
<evidence type="ECO:0000256" key="1">
    <source>
        <dbReference type="SAM" id="SignalP"/>
    </source>
</evidence>
<dbReference type="Proteomes" id="UP000236220">
    <property type="component" value="Unassembled WGS sequence"/>
</dbReference>
<gene>
    <name evidence="2" type="ORF">Lysil_0613</name>
</gene>
<name>A0A2K1Q1S8_9GAMM</name>
<feature type="chain" id="PRO_5014352939" description="Secreted protein" evidence="1">
    <location>
        <begin position="23"/>
        <end position="148"/>
    </location>
</feature>
<proteinExistence type="predicted"/>
<evidence type="ECO:0000313" key="3">
    <source>
        <dbReference type="Proteomes" id="UP000236220"/>
    </source>
</evidence>
<dbReference type="EMBL" id="NPZB01000001">
    <property type="protein sequence ID" value="PNS08984.1"/>
    <property type="molecule type" value="Genomic_DNA"/>
</dbReference>
<evidence type="ECO:0008006" key="4">
    <source>
        <dbReference type="Google" id="ProtNLM"/>
    </source>
</evidence>
<reference evidence="2 3" key="1">
    <citation type="submission" date="2017-08" db="EMBL/GenBank/DDBJ databases">
        <title>Lysobacter sylvestris genome.</title>
        <authorList>
            <person name="Zhang D.-C."/>
            <person name="Albuquerque L."/>
            <person name="Franca L."/>
            <person name="Froufe H.J.C."/>
            <person name="Barroso C."/>
            <person name="Egas C."/>
            <person name="Da Costa M."/>
            <person name="Margesin R."/>
        </authorList>
    </citation>
    <scope>NUCLEOTIDE SEQUENCE [LARGE SCALE GENOMIC DNA]</scope>
    <source>
        <strain evidence="2 3">AM20-91</strain>
    </source>
</reference>
<feature type="signal peptide" evidence="1">
    <location>
        <begin position="1"/>
        <end position="22"/>
    </location>
</feature>
<dbReference type="OrthoDB" id="6024727at2"/>
<comment type="caution">
    <text evidence="2">The sequence shown here is derived from an EMBL/GenBank/DDBJ whole genome shotgun (WGS) entry which is preliminary data.</text>
</comment>
<organism evidence="2 3">
    <name type="scientific">Solilutibacter silvestris</name>
    <dbReference type="NCBI Taxonomy" id="1645665"/>
    <lineage>
        <taxon>Bacteria</taxon>
        <taxon>Pseudomonadati</taxon>
        <taxon>Pseudomonadota</taxon>
        <taxon>Gammaproteobacteria</taxon>
        <taxon>Lysobacterales</taxon>
        <taxon>Lysobacteraceae</taxon>
        <taxon>Solilutibacter</taxon>
    </lineage>
</organism>
<sequence>MRKAIFVVALGAAALFAQSASAGELNCNLRFNLKSWSVFYKHSEGNGIVRCSDGTTLPVKIEAKGGGLTVGKSTVRDGQGRFSSVYNIRDVLGGYATAEANAAAGDNAMAQVVTKGPISLALSGKGKGVALGVSFGSFIISEAGAEKH</sequence>
<keyword evidence="3" id="KW-1185">Reference proteome</keyword>